<dbReference type="InterPro" id="IPR029063">
    <property type="entry name" value="SAM-dependent_MTases_sf"/>
</dbReference>
<organism evidence="12 13">
    <name type="scientific">Candidatus Portnoybacteria bacterium CG09_land_8_20_14_0_10_44_13</name>
    <dbReference type="NCBI Taxonomy" id="1974811"/>
    <lineage>
        <taxon>Bacteria</taxon>
        <taxon>Candidatus Portnoyibacteriota</taxon>
    </lineage>
</organism>
<evidence type="ECO:0000256" key="7">
    <source>
        <dbReference type="ARBA" id="ARBA00022679"/>
    </source>
</evidence>
<dbReference type="EC" id="2.1.1.77" evidence="3"/>
<keyword evidence="5" id="KW-0963">Cytoplasm</keyword>
<dbReference type="GO" id="GO:0004719">
    <property type="term" value="F:protein-L-isoaspartate (D-aspartate) O-methyltransferase activity"/>
    <property type="evidence" value="ECO:0007669"/>
    <property type="project" value="UniProtKB-EC"/>
</dbReference>
<keyword evidence="8" id="KW-0949">S-adenosyl-L-methionine</keyword>
<evidence type="ECO:0000313" key="13">
    <source>
        <dbReference type="Proteomes" id="UP000229080"/>
    </source>
</evidence>
<evidence type="ECO:0000256" key="6">
    <source>
        <dbReference type="ARBA" id="ARBA00022603"/>
    </source>
</evidence>
<dbReference type="Pfam" id="PF01135">
    <property type="entry name" value="PCMT"/>
    <property type="match status" value="2"/>
</dbReference>
<proteinExistence type="inferred from homology"/>
<evidence type="ECO:0000256" key="11">
    <source>
        <dbReference type="ARBA" id="ARBA00031350"/>
    </source>
</evidence>
<dbReference type="GO" id="GO:0032259">
    <property type="term" value="P:methylation"/>
    <property type="evidence" value="ECO:0007669"/>
    <property type="project" value="UniProtKB-KW"/>
</dbReference>
<dbReference type="SUPFAM" id="SSF53335">
    <property type="entry name" value="S-adenosyl-L-methionine-dependent methyltransferases"/>
    <property type="match status" value="1"/>
</dbReference>
<dbReference type="Gene3D" id="3.40.50.150">
    <property type="entry name" value="Vaccinia Virus protein VP39"/>
    <property type="match status" value="1"/>
</dbReference>
<evidence type="ECO:0000256" key="1">
    <source>
        <dbReference type="ARBA" id="ARBA00004496"/>
    </source>
</evidence>
<dbReference type="PANTHER" id="PTHR11579:SF0">
    <property type="entry name" value="PROTEIN-L-ISOASPARTATE(D-ASPARTATE) O-METHYLTRANSFERASE"/>
    <property type="match status" value="1"/>
</dbReference>
<dbReference type="Proteomes" id="UP000229080">
    <property type="component" value="Unassembled WGS sequence"/>
</dbReference>
<keyword evidence="6 12" id="KW-0489">Methyltransferase</keyword>
<dbReference type="AlphaFoldDB" id="A0A2H0WVT1"/>
<evidence type="ECO:0000313" key="12">
    <source>
        <dbReference type="EMBL" id="PIS16735.1"/>
    </source>
</evidence>
<evidence type="ECO:0000256" key="9">
    <source>
        <dbReference type="ARBA" id="ARBA00030757"/>
    </source>
</evidence>
<evidence type="ECO:0000256" key="5">
    <source>
        <dbReference type="ARBA" id="ARBA00022490"/>
    </source>
</evidence>
<accession>A0A2H0WVT1</accession>
<name>A0A2H0WVT1_9BACT</name>
<evidence type="ECO:0000256" key="4">
    <source>
        <dbReference type="ARBA" id="ARBA00013346"/>
    </source>
</evidence>
<evidence type="ECO:0000256" key="3">
    <source>
        <dbReference type="ARBA" id="ARBA00011890"/>
    </source>
</evidence>
<dbReference type="PANTHER" id="PTHR11579">
    <property type="entry name" value="PROTEIN-L-ISOASPARTATE O-METHYLTRANSFERASE"/>
    <property type="match status" value="1"/>
</dbReference>
<keyword evidence="7 12" id="KW-0808">Transferase</keyword>
<sequence length="240" mass="26522">MSNNSLVDHLISSGYLKTPEIIGAFKKIDRVDFVPDNLKSEAYEDAPLPIGHGQTISQPATVAFMLELLEPRAGDKILDIGFGSGWTTALMAEIVSSPVILSEAERSEAERRISSVRSFGLRPQDDNKEKGRVYAIERIPELCELGRGNMEKYEFIKKGIVECFSADGTKGLPDKAPFDKILAGASAKELPGAWKEQLKIGGRIVAPIEWSVWLFIKKSETEFEEMEHPGFAFVPLISLP</sequence>
<protein>
    <recommendedName>
        <fullName evidence="4">Protein-L-isoaspartate O-methyltransferase</fullName>
        <ecNumber evidence="3">2.1.1.77</ecNumber>
    </recommendedName>
    <alternativeName>
        <fullName evidence="11">L-isoaspartyl protein carboxyl methyltransferase</fullName>
    </alternativeName>
    <alternativeName>
        <fullName evidence="9">Protein L-isoaspartyl methyltransferase</fullName>
    </alternativeName>
    <alternativeName>
        <fullName evidence="10">Protein-beta-aspartate methyltransferase</fullName>
    </alternativeName>
</protein>
<evidence type="ECO:0000256" key="10">
    <source>
        <dbReference type="ARBA" id="ARBA00031323"/>
    </source>
</evidence>
<comment type="subcellular location">
    <subcellularLocation>
        <location evidence="1">Cytoplasm</location>
    </subcellularLocation>
</comment>
<reference evidence="13" key="1">
    <citation type="submission" date="2017-09" db="EMBL/GenBank/DDBJ databases">
        <title>Depth-based differentiation of microbial function through sediment-hosted aquifers and enrichment of novel symbionts in the deep terrestrial subsurface.</title>
        <authorList>
            <person name="Probst A.J."/>
            <person name="Ladd B."/>
            <person name="Jarett J.K."/>
            <person name="Geller-Mcgrath D.E."/>
            <person name="Sieber C.M.K."/>
            <person name="Emerson J.B."/>
            <person name="Anantharaman K."/>
            <person name="Thomas B.C."/>
            <person name="Malmstrom R."/>
            <person name="Stieglmeier M."/>
            <person name="Klingl A."/>
            <person name="Woyke T."/>
            <person name="Ryan C.M."/>
            <person name="Banfield J.F."/>
        </authorList>
    </citation>
    <scope>NUCLEOTIDE SEQUENCE [LARGE SCALE GENOMIC DNA]</scope>
</reference>
<comment type="similarity">
    <text evidence="2">Belongs to the methyltransferase superfamily. L-isoaspartyl/D-aspartyl protein methyltransferase family.</text>
</comment>
<dbReference type="InterPro" id="IPR000682">
    <property type="entry name" value="PCMT"/>
</dbReference>
<gene>
    <name evidence="12" type="ORF">COT61_02385</name>
</gene>
<dbReference type="GO" id="GO:0005737">
    <property type="term" value="C:cytoplasm"/>
    <property type="evidence" value="ECO:0007669"/>
    <property type="project" value="UniProtKB-SubCell"/>
</dbReference>
<evidence type="ECO:0000256" key="2">
    <source>
        <dbReference type="ARBA" id="ARBA00005369"/>
    </source>
</evidence>
<dbReference type="EMBL" id="PEZF01000080">
    <property type="protein sequence ID" value="PIS16735.1"/>
    <property type="molecule type" value="Genomic_DNA"/>
</dbReference>
<comment type="caution">
    <text evidence="12">The sequence shown here is derived from an EMBL/GenBank/DDBJ whole genome shotgun (WGS) entry which is preliminary data.</text>
</comment>
<evidence type="ECO:0000256" key="8">
    <source>
        <dbReference type="ARBA" id="ARBA00022691"/>
    </source>
</evidence>
<dbReference type="PROSITE" id="PS01279">
    <property type="entry name" value="PCMT"/>
    <property type="match status" value="1"/>
</dbReference>